<dbReference type="Pfam" id="PF11604">
    <property type="entry name" value="CusF_Ec"/>
    <property type="match status" value="1"/>
</dbReference>
<dbReference type="Gene3D" id="6.10.140.730">
    <property type="match status" value="1"/>
</dbReference>
<evidence type="ECO:0000256" key="2">
    <source>
        <dbReference type="ARBA" id="ARBA00022448"/>
    </source>
</evidence>
<evidence type="ECO:0000256" key="4">
    <source>
        <dbReference type="ARBA" id="ARBA00023065"/>
    </source>
</evidence>
<dbReference type="InterPro" id="IPR058791">
    <property type="entry name" value="3HB_CusB"/>
</dbReference>
<dbReference type="NCBIfam" id="TIGR01730">
    <property type="entry name" value="RND_mfp"/>
    <property type="match status" value="1"/>
</dbReference>
<evidence type="ECO:0000259" key="8">
    <source>
        <dbReference type="Pfam" id="PF25919"/>
    </source>
</evidence>
<keyword evidence="5" id="KW-0472">Membrane</keyword>
<comment type="caution">
    <text evidence="11">The sequence shown here is derived from an EMBL/GenBank/DDBJ whole genome shotgun (WGS) entry which is preliminary data.</text>
</comment>
<dbReference type="InterPro" id="IPR045800">
    <property type="entry name" value="HMBD"/>
</dbReference>
<dbReference type="Pfam" id="PF25869">
    <property type="entry name" value="3HB_CusB"/>
    <property type="match status" value="1"/>
</dbReference>
<feature type="domain" description="CusB-like barrel-sandwich hybrid" evidence="8">
    <location>
        <begin position="129"/>
        <end position="246"/>
    </location>
</feature>
<dbReference type="OrthoDB" id="9806939at2"/>
<name>A0A8E0KI87_9CAUL</name>
<dbReference type="InterPro" id="IPR058649">
    <property type="entry name" value="CzcB_C"/>
</dbReference>
<dbReference type="InterPro" id="IPR058790">
    <property type="entry name" value="BSH_CusB"/>
</dbReference>
<feature type="domain" description="CzcB-like C-terminal circularly permuted SH3-like" evidence="10">
    <location>
        <begin position="333"/>
        <end position="392"/>
    </location>
</feature>
<dbReference type="Pfam" id="PF19335">
    <property type="entry name" value="HMBD"/>
    <property type="match status" value="1"/>
</dbReference>
<dbReference type="FunFam" id="2.40.30.170:FF:000010">
    <property type="entry name" value="Efflux RND transporter periplasmic adaptor subunit"/>
    <property type="match status" value="1"/>
</dbReference>
<keyword evidence="4" id="KW-0406">Ion transport</keyword>
<proteinExistence type="inferred from homology"/>
<dbReference type="EMBL" id="BATC01000008">
    <property type="protein sequence ID" value="GAD58518.1"/>
    <property type="molecule type" value="Genomic_DNA"/>
</dbReference>
<dbReference type="Pfam" id="PF25975">
    <property type="entry name" value="CzcB_C"/>
    <property type="match status" value="1"/>
</dbReference>
<evidence type="ECO:0000259" key="9">
    <source>
        <dbReference type="Pfam" id="PF25954"/>
    </source>
</evidence>
<evidence type="ECO:0000256" key="1">
    <source>
        <dbReference type="ARBA" id="ARBA00009477"/>
    </source>
</evidence>
<dbReference type="InterPro" id="IPR006143">
    <property type="entry name" value="RND_pump_MFP"/>
</dbReference>
<keyword evidence="3" id="KW-0732">Signal</keyword>
<feature type="domain" description="CusB-like three alpha-helical bundle" evidence="7">
    <location>
        <begin position="165"/>
        <end position="213"/>
    </location>
</feature>
<dbReference type="GO" id="GO:0015679">
    <property type="term" value="P:plasma membrane copper ion transport"/>
    <property type="evidence" value="ECO:0007669"/>
    <property type="project" value="TreeGrafter"/>
</dbReference>
<dbReference type="RefSeq" id="WP_021696614.1">
    <property type="nucleotide sequence ID" value="NZ_BATC01000008.1"/>
</dbReference>
<dbReference type="InterPro" id="IPR042230">
    <property type="entry name" value="CusF_sf"/>
</dbReference>
<dbReference type="Gene3D" id="2.40.50.100">
    <property type="match status" value="1"/>
</dbReference>
<dbReference type="SUPFAM" id="SSF111369">
    <property type="entry name" value="HlyD-like secretion proteins"/>
    <property type="match status" value="1"/>
</dbReference>
<dbReference type="PANTHER" id="PTHR30097">
    <property type="entry name" value="CATION EFFLUX SYSTEM PROTEIN CUSB"/>
    <property type="match status" value="1"/>
</dbReference>
<dbReference type="Gene3D" id="2.40.420.20">
    <property type="match status" value="1"/>
</dbReference>
<evidence type="ECO:0000259" key="6">
    <source>
        <dbReference type="Pfam" id="PF19335"/>
    </source>
</evidence>
<sequence>MIRLERNHLRWATAAAGLIIIGAGLGWGLSRPGADRAEAPEAASGEREVLYWYDPMVPDQRFDRPGKSPYMDMDLVPRYADEASDTGAGVRIDPALVQSLGARFATVRSGTLEGDVAATAVVDFNARDVAVVQARAAGFVERVYDRAPGDVIRAGAPLVDLLVPEWGGAQLEYLALRRTGDAALTAAARQRLILLGMPESLVAAVERSGRPRTTVTVSSPIGGAIRTLGVRAGMSVPAGMTLAEINGLSTVWLNAAIPEAMAGRLRVGRTVGVTLAAFPGERMTGRLTALLPEIAGDSRTVTARIEMTNRGGRLRPGMYGQIVFGGESGTTLLVPSEAVIRTGRRTLVMLALEGGRYQPAEVRVGREAGGQTQILAGLNEGERVVASGQFLLDSEASLSGVEARNLDQAAAADGPAIHRASGRVQAIGEGTITLAHGPVPALQWPAMTMTFRIPETVDQDVSIGDQVDFTFEAADSEPTVRSLTRKEATR</sequence>
<organism evidence="11 12">
    <name type="scientific">Brevundimonas abyssalis TAR-001</name>
    <dbReference type="NCBI Taxonomy" id="1391729"/>
    <lineage>
        <taxon>Bacteria</taxon>
        <taxon>Pseudomonadati</taxon>
        <taxon>Pseudomonadota</taxon>
        <taxon>Alphaproteobacteria</taxon>
        <taxon>Caulobacterales</taxon>
        <taxon>Caulobacteraceae</taxon>
        <taxon>Brevundimonas</taxon>
    </lineage>
</organism>
<dbReference type="Proteomes" id="UP000016569">
    <property type="component" value="Unassembled WGS sequence"/>
</dbReference>
<dbReference type="GO" id="GO:0022857">
    <property type="term" value="F:transmembrane transporter activity"/>
    <property type="evidence" value="ECO:0007669"/>
    <property type="project" value="InterPro"/>
</dbReference>
<gene>
    <name evidence="11" type="ORF">MBEBAB_0768</name>
</gene>
<dbReference type="InterPro" id="IPR021647">
    <property type="entry name" value="CusF_Ec"/>
</dbReference>
<feature type="domain" description="Heavy metal binding" evidence="6">
    <location>
        <begin position="51"/>
        <end position="77"/>
    </location>
</feature>
<evidence type="ECO:0000313" key="11">
    <source>
        <dbReference type="EMBL" id="GAD58518.1"/>
    </source>
</evidence>
<protein>
    <submittedName>
        <fullName evidence="11">Cobalt/zinc/cadmium efflux RND transporter, membrane fusion protein, CzcB family</fullName>
    </submittedName>
</protein>
<dbReference type="FunFam" id="2.40.420.20:FF:000003">
    <property type="entry name" value="Cation efflux system protein cusB"/>
    <property type="match status" value="1"/>
</dbReference>
<dbReference type="InterPro" id="IPR051909">
    <property type="entry name" value="MFP_Cation_Efflux"/>
</dbReference>
<keyword evidence="12" id="KW-1185">Reference proteome</keyword>
<dbReference type="GO" id="GO:0060003">
    <property type="term" value="P:copper ion export"/>
    <property type="evidence" value="ECO:0007669"/>
    <property type="project" value="TreeGrafter"/>
</dbReference>
<dbReference type="GO" id="GO:0030288">
    <property type="term" value="C:outer membrane-bounded periplasmic space"/>
    <property type="evidence" value="ECO:0007669"/>
    <property type="project" value="TreeGrafter"/>
</dbReference>
<accession>A0A8E0KI87</accession>
<dbReference type="Pfam" id="PF25919">
    <property type="entry name" value="BSH_CusB"/>
    <property type="match status" value="1"/>
</dbReference>
<keyword evidence="5" id="KW-0812">Transmembrane</keyword>
<dbReference type="GO" id="GO:0046914">
    <property type="term" value="F:transition metal ion binding"/>
    <property type="evidence" value="ECO:0007669"/>
    <property type="project" value="TreeGrafter"/>
</dbReference>
<feature type="transmembrane region" description="Helical" evidence="5">
    <location>
        <begin position="12"/>
        <end position="30"/>
    </location>
</feature>
<evidence type="ECO:0000259" key="7">
    <source>
        <dbReference type="Pfam" id="PF25869"/>
    </source>
</evidence>
<dbReference type="Gene3D" id="2.40.30.170">
    <property type="match status" value="1"/>
</dbReference>
<keyword evidence="2" id="KW-0813">Transport</keyword>
<dbReference type="AlphaFoldDB" id="A0A8E0KI87"/>
<dbReference type="InterPro" id="IPR058792">
    <property type="entry name" value="Beta-barrel_RND_2"/>
</dbReference>
<dbReference type="Pfam" id="PF25954">
    <property type="entry name" value="Beta-barrel_RND_2"/>
    <property type="match status" value="1"/>
</dbReference>
<dbReference type="Gene3D" id="2.40.50.320">
    <property type="entry name" value="Copper binding periplasmic protein CusF"/>
    <property type="match status" value="1"/>
</dbReference>
<evidence type="ECO:0000259" key="10">
    <source>
        <dbReference type="Pfam" id="PF25975"/>
    </source>
</evidence>
<evidence type="ECO:0000313" key="12">
    <source>
        <dbReference type="Proteomes" id="UP000016569"/>
    </source>
</evidence>
<dbReference type="GO" id="GO:0016020">
    <property type="term" value="C:membrane"/>
    <property type="evidence" value="ECO:0007669"/>
    <property type="project" value="InterPro"/>
</dbReference>
<evidence type="ECO:0000256" key="5">
    <source>
        <dbReference type="SAM" id="Phobius"/>
    </source>
</evidence>
<comment type="similarity">
    <text evidence="1">Belongs to the membrane fusion protein (MFP) (TC 8.A.1) family.</text>
</comment>
<keyword evidence="5" id="KW-1133">Transmembrane helix</keyword>
<reference evidence="12" key="1">
    <citation type="journal article" date="2013" name="Genome Announc.">
        <title>Draft Genome Sequence of the Dimorphic Prosthecate Bacterium Brevundimonas abyssalis TAR-001T.</title>
        <authorList>
            <person name="Tsubouchi T."/>
            <person name="Nishi S."/>
            <person name="Usui K."/>
            <person name="Shimane Y."/>
            <person name="Takaki Y."/>
            <person name="Maruyama T."/>
            <person name="Hatada Y."/>
        </authorList>
    </citation>
    <scope>NUCLEOTIDE SEQUENCE [LARGE SCALE GENOMIC DNA]</scope>
    <source>
        <strain evidence="12">TAR-001</strain>
    </source>
</reference>
<dbReference type="PANTHER" id="PTHR30097:SF15">
    <property type="entry name" value="CATION EFFLUX SYSTEM PROTEIN CUSB"/>
    <property type="match status" value="1"/>
</dbReference>
<feature type="domain" description="CusB-like beta-barrel" evidence="9">
    <location>
        <begin position="250"/>
        <end position="327"/>
    </location>
</feature>
<evidence type="ECO:0000256" key="3">
    <source>
        <dbReference type="ARBA" id="ARBA00022729"/>
    </source>
</evidence>